<comment type="catalytic activity">
    <reaction evidence="1 11">
        <text>alpha-D-galactose 1-phosphate + UDP-alpha-D-glucose = alpha-D-glucose 1-phosphate + UDP-alpha-D-galactose</text>
        <dbReference type="Rhea" id="RHEA:13989"/>
        <dbReference type="ChEBI" id="CHEBI:58336"/>
        <dbReference type="ChEBI" id="CHEBI:58601"/>
        <dbReference type="ChEBI" id="CHEBI:58885"/>
        <dbReference type="ChEBI" id="CHEBI:66914"/>
        <dbReference type="EC" id="2.7.7.12"/>
    </reaction>
</comment>
<dbReference type="SUPFAM" id="SSF54197">
    <property type="entry name" value="HIT-like"/>
    <property type="match status" value="2"/>
</dbReference>
<dbReference type="PANTHER" id="PTHR11943">
    <property type="entry name" value="GALACTOSE-1-PHOSPHATE URIDYLYLTRANSFERASE"/>
    <property type="match status" value="1"/>
</dbReference>
<dbReference type="RefSeq" id="XP_035829871.1">
    <property type="nucleotide sequence ID" value="XM_035973978.1"/>
</dbReference>
<comment type="cofactor">
    <cofactor evidence="2">
        <name>Zn(2+)</name>
        <dbReference type="ChEBI" id="CHEBI:29105"/>
    </cofactor>
</comment>
<evidence type="ECO:0000256" key="8">
    <source>
        <dbReference type="ARBA" id="ARBA00022833"/>
    </source>
</evidence>
<keyword evidence="7 11" id="KW-0479">Metal-binding</keyword>
<dbReference type="PROSITE" id="PS00117">
    <property type="entry name" value="GAL_P_UDP_TRANSF_I"/>
    <property type="match status" value="1"/>
</dbReference>
<feature type="domain" description="Galactose-1-phosphate uridyl transferase C-terminal" evidence="14">
    <location>
        <begin position="183"/>
        <end position="349"/>
    </location>
</feature>
<dbReference type="GeneID" id="101847776"/>
<keyword evidence="9 11" id="KW-0299">Galactose metabolism</keyword>
<dbReference type="NCBIfam" id="TIGR00209">
    <property type="entry name" value="galT_1"/>
    <property type="match status" value="1"/>
</dbReference>
<dbReference type="Proteomes" id="UP000694888">
    <property type="component" value="Unplaced"/>
</dbReference>
<evidence type="ECO:0000256" key="4">
    <source>
        <dbReference type="ARBA" id="ARBA00010951"/>
    </source>
</evidence>
<dbReference type="GO" id="GO:0016779">
    <property type="term" value="F:nucleotidyltransferase activity"/>
    <property type="evidence" value="ECO:0007669"/>
    <property type="project" value="UniProtKB-KW"/>
</dbReference>
<dbReference type="Gene3D" id="3.30.428.10">
    <property type="entry name" value="HIT-like"/>
    <property type="match status" value="2"/>
</dbReference>
<proteinExistence type="inferred from homology"/>
<evidence type="ECO:0000256" key="3">
    <source>
        <dbReference type="ARBA" id="ARBA00004947"/>
    </source>
</evidence>
<evidence type="ECO:0000256" key="2">
    <source>
        <dbReference type="ARBA" id="ARBA00001947"/>
    </source>
</evidence>
<keyword evidence="15" id="KW-1185">Reference proteome</keyword>
<dbReference type="InterPro" id="IPR001937">
    <property type="entry name" value="GalP_UDPtransf1"/>
</dbReference>
<dbReference type="InterPro" id="IPR005849">
    <property type="entry name" value="GalP_Utransf_N"/>
</dbReference>
<evidence type="ECO:0000313" key="16">
    <source>
        <dbReference type="RefSeq" id="XP_005089107.1"/>
    </source>
</evidence>
<evidence type="ECO:0000256" key="12">
    <source>
        <dbReference type="SAM" id="MobiDB-lite"/>
    </source>
</evidence>
<dbReference type="InterPro" id="IPR005850">
    <property type="entry name" value="GalP_Utransf_C"/>
</dbReference>
<evidence type="ECO:0000256" key="11">
    <source>
        <dbReference type="RuleBase" id="RU000506"/>
    </source>
</evidence>
<evidence type="ECO:0000256" key="6">
    <source>
        <dbReference type="ARBA" id="ARBA00022695"/>
    </source>
</evidence>
<name>A0ABM1W5C8_APLCA</name>
<evidence type="ECO:0000259" key="14">
    <source>
        <dbReference type="Pfam" id="PF02744"/>
    </source>
</evidence>
<protein>
    <recommendedName>
        <fullName evidence="11">Galactose-1-phosphate uridylyltransferase</fullName>
        <ecNumber evidence="11">2.7.7.12</ecNumber>
    </recommendedName>
</protein>
<dbReference type="Pfam" id="PF01087">
    <property type="entry name" value="GalP_UDP_transf"/>
    <property type="match status" value="1"/>
</dbReference>
<organism evidence="15 17">
    <name type="scientific">Aplysia californica</name>
    <name type="common">California sea hare</name>
    <dbReference type="NCBI Taxonomy" id="6500"/>
    <lineage>
        <taxon>Eukaryota</taxon>
        <taxon>Metazoa</taxon>
        <taxon>Spiralia</taxon>
        <taxon>Lophotrochozoa</taxon>
        <taxon>Mollusca</taxon>
        <taxon>Gastropoda</taxon>
        <taxon>Heterobranchia</taxon>
        <taxon>Euthyneura</taxon>
        <taxon>Tectipleura</taxon>
        <taxon>Aplysiida</taxon>
        <taxon>Aplysioidea</taxon>
        <taxon>Aplysiidae</taxon>
        <taxon>Aplysia</taxon>
    </lineage>
</organism>
<gene>
    <name evidence="16 17" type="primary">LOC101847776</name>
</gene>
<feature type="domain" description="Galactose-1-phosphate uridyl transferase N-terminal" evidence="13">
    <location>
        <begin position="3"/>
        <end position="176"/>
    </location>
</feature>
<evidence type="ECO:0000256" key="10">
    <source>
        <dbReference type="ARBA" id="ARBA00023277"/>
    </source>
</evidence>
<accession>A0ABM1W5C8</accession>
<dbReference type="PIRSF" id="PIRSF000808">
    <property type="entry name" value="GalT"/>
    <property type="match status" value="1"/>
</dbReference>
<keyword evidence="5 11" id="KW-0808">Transferase</keyword>
<evidence type="ECO:0000259" key="13">
    <source>
        <dbReference type="Pfam" id="PF01087"/>
    </source>
</evidence>
<keyword evidence="6 11" id="KW-0548">Nucleotidyltransferase</keyword>
<comment type="similarity">
    <text evidence="4 11">Belongs to the galactose-1-phosphate uridylyltransferase type 1 family.</text>
</comment>
<dbReference type="Pfam" id="PF02744">
    <property type="entry name" value="GalP_UDP_tr_C"/>
    <property type="match status" value="1"/>
</dbReference>
<dbReference type="EC" id="2.7.7.12" evidence="11"/>
<dbReference type="PANTHER" id="PTHR11943:SF1">
    <property type="entry name" value="GALACTOSE-1-PHOSPHATE URIDYLYLTRANSFERASE"/>
    <property type="match status" value="1"/>
</dbReference>
<feature type="region of interest" description="Disordered" evidence="12">
    <location>
        <begin position="41"/>
        <end position="62"/>
    </location>
</feature>
<comment type="pathway">
    <text evidence="3 11">Carbohydrate metabolism; galactose metabolism.</text>
</comment>
<evidence type="ECO:0000313" key="17">
    <source>
        <dbReference type="RefSeq" id="XP_035829871.1"/>
    </source>
</evidence>
<dbReference type="InterPro" id="IPR036265">
    <property type="entry name" value="HIT-like_sf"/>
</dbReference>
<evidence type="ECO:0000256" key="9">
    <source>
        <dbReference type="ARBA" id="ARBA00023144"/>
    </source>
</evidence>
<keyword evidence="10 11" id="KW-0119">Carbohydrate metabolism</keyword>
<evidence type="ECO:0000313" key="15">
    <source>
        <dbReference type="Proteomes" id="UP000694888"/>
    </source>
</evidence>
<dbReference type="RefSeq" id="XP_005089107.1">
    <property type="nucleotide sequence ID" value="XM_005089050.3"/>
</dbReference>
<keyword evidence="8" id="KW-0862">Zinc</keyword>
<dbReference type="CDD" id="cd00608">
    <property type="entry name" value="GalT"/>
    <property type="match status" value="1"/>
</dbReference>
<reference evidence="16 17" key="1">
    <citation type="submission" date="2025-05" db="UniProtKB">
        <authorList>
            <consortium name="RefSeq"/>
        </authorList>
    </citation>
    <scope>IDENTIFICATION</scope>
</reference>
<dbReference type="NCBIfam" id="NF008724">
    <property type="entry name" value="PRK11720.1"/>
    <property type="match status" value="1"/>
</dbReference>
<evidence type="ECO:0000256" key="7">
    <source>
        <dbReference type="ARBA" id="ARBA00022723"/>
    </source>
</evidence>
<dbReference type="InterPro" id="IPR019779">
    <property type="entry name" value="GalP_UDPtransf1_His-AS"/>
</dbReference>
<evidence type="ECO:0000256" key="1">
    <source>
        <dbReference type="ARBA" id="ARBA00001107"/>
    </source>
</evidence>
<sequence>MSDFNASDHTHRRYNPLVDEWIVVSPQRAKRPWLGQVEKAAADATPRHDPKNPLCPRVTRPNGQVNPDYKNTFVFDNDFPALLPDGPEPPENDDPLFQSGSAHGKCRVICFHPWSDLTLPLMNVTDIRCVIDTWVKESVDLGKKFRWVQIFENRGAVMGCSNPHPHCQIWACSFFPDEPSKKDKNQRTFKEKYGKTMLVDYLEKELVKKERIILESKHWVWLVPYWATWPFETMLLPRRHILRFEDQTDEEKNDLSQILKELLTVYDNLFEVSFPYCMGWQGAPTGSSLTEDCSHWQLHGVFYPPLLRSATVKKFMVGFEMLASAQRDMTAEQAAERLRNLPRVHYKNKEGSQ</sequence>
<evidence type="ECO:0000256" key="5">
    <source>
        <dbReference type="ARBA" id="ARBA00022679"/>
    </source>
</evidence>